<dbReference type="SUPFAM" id="SSF53850">
    <property type="entry name" value="Periplasmic binding protein-like II"/>
    <property type="match status" value="1"/>
</dbReference>
<dbReference type="Pfam" id="PF13416">
    <property type="entry name" value="SBP_bac_8"/>
    <property type="match status" value="1"/>
</dbReference>
<evidence type="ECO:0000256" key="1">
    <source>
        <dbReference type="ARBA" id="ARBA00022729"/>
    </source>
</evidence>
<gene>
    <name evidence="3" type="ORF">GCM10011363_24910</name>
</gene>
<protein>
    <submittedName>
        <fullName evidence="3">ABC transporter substrate-binding protein</fullName>
    </submittedName>
</protein>
<dbReference type="InterPro" id="IPR019546">
    <property type="entry name" value="TAT_signal_bac_arc"/>
</dbReference>
<accession>A0ABQ1KV16</accession>
<name>A0ABQ1KV16_9RHOB</name>
<organism evidence="3 4">
    <name type="scientific">Marivita lacus</name>
    <dbReference type="NCBI Taxonomy" id="1323742"/>
    <lineage>
        <taxon>Bacteria</taxon>
        <taxon>Pseudomonadati</taxon>
        <taxon>Pseudomonadota</taxon>
        <taxon>Alphaproteobacteria</taxon>
        <taxon>Rhodobacterales</taxon>
        <taxon>Roseobacteraceae</taxon>
        <taxon>Marivita</taxon>
    </lineage>
</organism>
<evidence type="ECO:0000256" key="2">
    <source>
        <dbReference type="SAM" id="SignalP"/>
    </source>
</evidence>
<keyword evidence="4" id="KW-1185">Reference proteome</keyword>
<reference evidence="4" key="1">
    <citation type="journal article" date="2019" name="Int. J. Syst. Evol. Microbiol.">
        <title>The Global Catalogue of Microorganisms (GCM) 10K type strain sequencing project: providing services to taxonomists for standard genome sequencing and annotation.</title>
        <authorList>
            <consortium name="The Broad Institute Genomics Platform"/>
            <consortium name="The Broad Institute Genome Sequencing Center for Infectious Disease"/>
            <person name="Wu L."/>
            <person name="Ma J."/>
        </authorList>
    </citation>
    <scope>NUCLEOTIDE SEQUENCE [LARGE SCALE GENOMIC DNA]</scope>
    <source>
        <strain evidence="4">CGMCC 1.12478</strain>
    </source>
</reference>
<dbReference type="InterPro" id="IPR006311">
    <property type="entry name" value="TAT_signal"/>
</dbReference>
<dbReference type="Pfam" id="PF10518">
    <property type="entry name" value="TAT_signal"/>
    <property type="match status" value="1"/>
</dbReference>
<comment type="caution">
    <text evidence="3">The sequence shown here is derived from an EMBL/GenBank/DDBJ whole genome shotgun (WGS) entry which is preliminary data.</text>
</comment>
<evidence type="ECO:0000313" key="3">
    <source>
        <dbReference type="EMBL" id="GGC07232.1"/>
    </source>
</evidence>
<dbReference type="PROSITE" id="PS51318">
    <property type="entry name" value="TAT"/>
    <property type="match status" value="1"/>
</dbReference>
<dbReference type="InterPro" id="IPR006059">
    <property type="entry name" value="SBP"/>
</dbReference>
<feature type="signal peptide" evidence="2">
    <location>
        <begin position="1"/>
        <end position="29"/>
    </location>
</feature>
<evidence type="ECO:0000313" key="4">
    <source>
        <dbReference type="Proteomes" id="UP000645462"/>
    </source>
</evidence>
<feature type="chain" id="PRO_5047320703" evidence="2">
    <location>
        <begin position="30"/>
        <end position="343"/>
    </location>
</feature>
<proteinExistence type="predicted"/>
<keyword evidence="1 2" id="KW-0732">Signal</keyword>
<dbReference type="Gene3D" id="3.40.190.10">
    <property type="entry name" value="Periplasmic binding protein-like II"/>
    <property type="match status" value="2"/>
</dbReference>
<sequence>MPEISRRKLLQGAAALGAASALPASMARASGSLAAAIYPGTWDEAYRSVVAPLLAENYGVDVDFDPLWAVDQVTKARAGRGIAPFDCFVLDPGPTAAAREADLFDPIDASMLSNAGNLPDGMISADAATVNVQVVGLCYNPTAFPEPPTRWEQLFESPYVERLGLTGFQTTFGTVSLIEMAKVFGGSDTDMEPIFAKLQEALPKVAAVTGPAGLPGLFQQGQIDLMYTNTNNVATLKKQGVDIEFMAPETGAITFSTSLHIVKGSENVEAAHQYIDTAISAAAQSQLMMPPYNMIPVNKQVELVDTLYIDSIDDLADMVVHDWNVINPQRAAWIERFNKEITK</sequence>
<dbReference type="PANTHER" id="PTHR30006:SF2">
    <property type="entry name" value="ABC TRANSPORTER SUBSTRATE-BINDING PROTEIN"/>
    <property type="match status" value="1"/>
</dbReference>
<dbReference type="EMBL" id="BMFC01000006">
    <property type="protein sequence ID" value="GGC07232.1"/>
    <property type="molecule type" value="Genomic_DNA"/>
</dbReference>
<dbReference type="Proteomes" id="UP000645462">
    <property type="component" value="Unassembled WGS sequence"/>
</dbReference>
<dbReference type="PANTHER" id="PTHR30006">
    <property type="entry name" value="THIAMINE-BINDING PERIPLASMIC PROTEIN-RELATED"/>
    <property type="match status" value="1"/>
</dbReference>